<evidence type="ECO:0000313" key="2">
    <source>
        <dbReference type="EMBL" id="EDJ5792461.1"/>
    </source>
</evidence>
<feature type="transmembrane region" description="Helical" evidence="1">
    <location>
        <begin position="108"/>
        <end position="130"/>
    </location>
</feature>
<sequence>MSAIIPTTEEIQRDDMHAMLNPGSFDCLHNWYSGLLTAIPDGIASIVLKTDCFLAKYLGYILYPIEDIVKKLGFYDTSNEWINGEIRKDTLLRAYVTPNCYASDLATFVFHATEVAFPIILFFIVLTYILHKKRQK</sequence>
<keyword evidence="1" id="KW-0472">Membrane</keyword>
<dbReference type="EMBL" id="AAMOTP010000003">
    <property type="protein sequence ID" value="EDJ5792461.1"/>
    <property type="molecule type" value="Genomic_DNA"/>
</dbReference>
<evidence type="ECO:0000256" key="1">
    <source>
        <dbReference type="SAM" id="Phobius"/>
    </source>
</evidence>
<keyword evidence="1" id="KW-0812">Transmembrane</keyword>
<name>A0A639WCC7_SALER</name>
<accession>A0A639WCC7</accession>
<comment type="caution">
    <text evidence="2">The sequence shown here is derived from an EMBL/GenBank/DDBJ whole genome shotgun (WGS) entry which is preliminary data.</text>
</comment>
<dbReference type="AlphaFoldDB" id="A0A639WCC7"/>
<keyword evidence="1" id="KW-1133">Transmembrane helix</keyword>
<gene>
    <name evidence="2" type="ORF">GFE25_06810</name>
</gene>
<organism evidence="2">
    <name type="scientific">Salmonella enterica</name>
    <name type="common">Salmonella choleraesuis</name>
    <dbReference type="NCBI Taxonomy" id="28901"/>
    <lineage>
        <taxon>Bacteria</taxon>
        <taxon>Pseudomonadati</taxon>
        <taxon>Pseudomonadota</taxon>
        <taxon>Gammaproteobacteria</taxon>
        <taxon>Enterobacterales</taxon>
        <taxon>Enterobacteriaceae</taxon>
        <taxon>Salmonella</taxon>
    </lineage>
</organism>
<reference evidence="2" key="1">
    <citation type="submission" date="2019-10" db="EMBL/GenBank/DDBJ databases">
        <authorList>
            <consortium name="PulseNet: The National Subtyping Network for Foodborne Disease Surveillance"/>
            <person name="Tarr C.L."/>
            <person name="Trees E."/>
            <person name="Katz L.S."/>
            <person name="Carleton-Romer H.A."/>
            <person name="Stroika S."/>
            <person name="Kucerova Z."/>
            <person name="Roache K.F."/>
            <person name="Sabol A.L."/>
            <person name="Besser J."/>
            <person name="Gerner-Smidt P."/>
        </authorList>
    </citation>
    <scope>NUCLEOTIDE SEQUENCE</scope>
    <source>
        <strain evidence="2">PNUSAS111760</strain>
    </source>
</reference>
<protein>
    <submittedName>
        <fullName evidence="2">Uncharacterized protein</fullName>
    </submittedName>
</protein>
<proteinExistence type="predicted"/>